<sequence length="76" mass="8480">MHNVDIWLKGKLTNTEINLEYLDDAKVEAALCDLVTNNPIDAFFAKVKLNKDGSPDPMELQAAAKLHTVLKFSLHT</sequence>
<name>K6GJX0_9GAMM</name>
<evidence type="ECO:0000313" key="1">
    <source>
        <dbReference type="EMBL" id="EKO37311.1"/>
    </source>
</evidence>
<keyword evidence="2" id="KW-1185">Reference proteome</keyword>
<accession>K6GJX0</accession>
<comment type="caution">
    <text evidence="1">The sequence shown here is derived from an EMBL/GenBank/DDBJ whole genome shotgun (WGS) entry which is preliminary data.</text>
</comment>
<reference evidence="1 2" key="1">
    <citation type="submission" date="2012-09" db="EMBL/GenBank/DDBJ databases">
        <authorList>
            <person name="Dupont C.L."/>
            <person name="Rusch D.B."/>
            <person name="Lombardo M.-J."/>
            <person name="Novotny M."/>
            <person name="Yee-Greenbaum J."/>
            <person name="Laskin R."/>
        </authorList>
    </citation>
    <scope>NUCLEOTIDE SEQUENCE [LARGE SCALE GENOMIC DNA]</scope>
    <source>
        <strain evidence="1">SAR86E</strain>
    </source>
</reference>
<proteinExistence type="predicted"/>
<gene>
    <name evidence="1" type="ORF">B273_0082</name>
</gene>
<dbReference type="STRING" id="1208365.B273_0082"/>
<protein>
    <submittedName>
        <fullName evidence="1">Uncharacterized protein</fullName>
    </submittedName>
</protein>
<dbReference type="EMBL" id="AMWX01000001">
    <property type="protein sequence ID" value="EKO37311.1"/>
    <property type="molecule type" value="Genomic_DNA"/>
</dbReference>
<dbReference type="AlphaFoldDB" id="K6GJX0"/>
<organism evidence="1 2">
    <name type="scientific">SAR86 cluster bacterium SAR86E</name>
    <dbReference type="NCBI Taxonomy" id="1208365"/>
    <lineage>
        <taxon>Bacteria</taxon>
        <taxon>Pseudomonadati</taxon>
        <taxon>Pseudomonadota</taxon>
        <taxon>Gammaproteobacteria</taxon>
        <taxon>SAR86 cluster</taxon>
    </lineage>
</organism>
<evidence type="ECO:0000313" key="2">
    <source>
        <dbReference type="Proteomes" id="UP000010310"/>
    </source>
</evidence>
<dbReference type="Proteomes" id="UP000010310">
    <property type="component" value="Unassembled WGS sequence"/>
</dbReference>